<evidence type="ECO:0000313" key="6">
    <source>
        <dbReference type="EMBL" id="CDW75297.1"/>
    </source>
</evidence>
<gene>
    <name evidence="6" type="primary">Contig16103.g17163</name>
    <name evidence="6" type="ORF">STYLEM_4284</name>
</gene>
<feature type="domain" description="AN1-type" evidence="5">
    <location>
        <begin position="10"/>
        <end position="46"/>
    </location>
</feature>
<name>A0A078A088_STYLE</name>
<keyword evidence="3" id="KW-0862">Zinc</keyword>
<sequence>MEDTGIGHHCSYENCYIKDFFAFQCPSCELYYCADHRHVTCEKTPQNVERSKIQSSSTVCSFYSDPHDKSSICPKVGVAKCYYCEMLFCLDHRFEDLHDCMGLKQIEAQKQVKEEQKQSILDKIREKKENNFNSIKKLESSQMSDKQKKLNKTVLRMKTKSSAKGDQKIPKDRRFALLIEISQHIQNEVQGNKSFYQTPLFFDKSMSLGQVIDAYCKLTSVKQVTDYENVQETQLHFAFETEAGNFDKLNMEIKLENLKEAINGFEQGDTIYLFRGFEFNS</sequence>
<evidence type="ECO:0000256" key="4">
    <source>
        <dbReference type="SAM" id="Coils"/>
    </source>
</evidence>
<feature type="domain" description="AN1-type" evidence="5">
    <location>
        <begin position="73"/>
        <end position="105"/>
    </location>
</feature>
<dbReference type="Proteomes" id="UP000039865">
    <property type="component" value="Unassembled WGS sequence"/>
</dbReference>
<reference evidence="6 7" key="1">
    <citation type="submission" date="2014-06" db="EMBL/GenBank/DDBJ databases">
        <authorList>
            <person name="Swart Estienne"/>
        </authorList>
    </citation>
    <scope>NUCLEOTIDE SEQUENCE [LARGE SCALE GENOMIC DNA]</scope>
    <source>
        <strain evidence="6 7">130c</strain>
    </source>
</reference>
<dbReference type="AlphaFoldDB" id="A0A078A088"/>
<protein>
    <submittedName>
        <fullName evidence="6">An1 zinc finger protein</fullName>
    </submittedName>
</protein>
<evidence type="ECO:0000256" key="2">
    <source>
        <dbReference type="ARBA" id="ARBA00022771"/>
    </source>
</evidence>
<evidence type="ECO:0000313" key="7">
    <source>
        <dbReference type="Proteomes" id="UP000039865"/>
    </source>
</evidence>
<keyword evidence="7" id="KW-1185">Reference proteome</keyword>
<dbReference type="InterPro" id="IPR000058">
    <property type="entry name" value="Znf_AN1"/>
</dbReference>
<evidence type="ECO:0000256" key="3">
    <source>
        <dbReference type="ARBA" id="ARBA00022833"/>
    </source>
</evidence>
<dbReference type="PANTHER" id="PTHR14677">
    <property type="entry name" value="ARSENITE INDUCUBLE RNA ASSOCIATED PROTEIN AIP-1-RELATED"/>
    <property type="match status" value="1"/>
</dbReference>
<keyword evidence="4" id="KW-0175">Coiled coil</keyword>
<dbReference type="OrthoDB" id="431929at2759"/>
<dbReference type="GO" id="GO:0008270">
    <property type="term" value="F:zinc ion binding"/>
    <property type="evidence" value="ECO:0007669"/>
    <property type="project" value="UniProtKB-KW"/>
</dbReference>
<dbReference type="SUPFAM" id="SSF118310">
    <property type="entry name" value="AN1-like Zinc finger"/>
    <property type="match status" value="2"/>
</dbReference>
<dbReference type="SMART" id="SM00154">
    <property type="entry name" value="ZnF_AN1"/>
    <property type="match status" value="2"/>
</dbReference>
<dbReference type="OMA" id="KHIENNC"/>
<evidence type="ECO:0000256" key="1">
    <source>
        <dbReference type="ARBA" id="ARBA00022723"/>
    </source>
</evidence>
<keyword evidence="1" id="KW-0479">Metal-binding</keyword>
<dbReference type="PANTHER" id="PTHR14677:SF20">
    <property type="entry name" value="ZINC FINGER AN1-TYPE CONTAINING 2A-RELATED"/>
    <property type="match status" value="1"/>
</dbReference>
<organism evidence="6 7">
    <name type="scientific">Stylonychia lemnae</name>
    <name type="common">Ciliate</name>
    <dbReference type="NCBI Taxonomy" id="5949"/>
    <lineage>
        <taxon>Eukaryota</taxon>
        <taxon>Sar</taxon>
        <taxon>Alveolata</taxon>
        <taxon>Ciliophora</taxon>
        <taxon>Intramacronucleata</taxon>
        <taxon>Spirotrichea</taxon>
        <taxon>Stichotrichia</taxon>
        <taxon>Sporadotrichida</taxon>
        <taxon>Oxytrichidae</taxon>
        <taxon>Stylonychinae</taxon>
        <taxon>Stylonychia</taxon>
    </lineage>
</organism>
<dbReference type="InParanoid" id="A0A078A088"/>
<evidence type="ECO:0000259" key="5">
    <source>
        <dbReference type="SMART" id="SM00154"/>
    </source>
</evidence>
<keyword evidence="2" id="KW-0863">Zinc-finger</keyword>
<accession>A0A078A088</accession>
<dbReference type="Gene3D" id="4.10.1110.10">
    <property type="entry name" value="AN1-like Zinc finger"/>
    <property type="match status" value="2"/>
</dbReference>
<dbReference type="InterPro" id="IPR035896">
    <property type="entry name" value="AN1-like_Znf"/>
</dbReference>
<dbReference type="EMBL" id="CCKQ01004155">
    <property type="protein sequence ID" value="CDW75297.1"/>
    <property type="molecule type" value="Genomic_DNA"/>
</dbReference>
<proteinExistence type="predicted"/>
<dbReference type="GO" id="GO:0005737">
    <property type="term" value="C:cytoplasm"/>
    <property type="evidence" value="ECO:0007669"/>
    <property type="project" value="TreeGrafter"/>
</dbReference>
<feature type="coiled-coil region" evidence="4">
    <location>
        <begin position="103"/>
        <end position="130"/>
    </location>
</feature>